<dbReference type="RefSeq" id="WP_250583743.1">
    <property type="nucleotide sequence ID" value="NZ_JAKRVX010000002.1"/>
</dbReference>
<protein>
    <submittedName>
        <fullName evidence="1">Uncharacterized protein</fullName>
    </submittedName>
</protein>
<reference evidence="1" key="1">
    <citation type="journal article" date="2022" name="Syst. Appl. Microbiol.">
        <title>Natronocalculus amylovorans gen. nov., sp. nov., and Natranaeroarchaeum aerophilus sp. nov., dominant culturable amylolytic natronoarchaea from hypersaline soda lakes in southwestern Siberia.</title>
        <authorList>
            <person name="Sorokin D.Y."/>
            <person name="Elcheninov A.G."/>
            <person name="Khizhniak T.V."/>
            <person name="Koenen M."/>
            <person name="Bale N.J."/>
            <person name="Damste J.S.S."/>
            <person name="Kublanov I.V."/>
        </authorList>
    </citation>
    <scope>NUCLEOTIDE SEQUENCE</scope>
    <source>
        <strain evidence="1">AArc-St2</strain>
    </source>
</reference>
<evidence type="ECO:0000313" key="1">
    <source>
        <dbReference type="EMBL" id="MCL9816870.1"/>
    </source>
</evidence>
<gene>
    <name evidence="1" type="ORF">AArcSt2_07935</name>
</gene>
<comment type="caution">
    <text evidence="1">The sequence shown here is derived from an EMBL/GenBank/DDBJ whole genome shotgun (WGS) entry which is preliminary data.</text>
</comment>
<dbReference type="Pfam" id="PF24373">
    <property type="entry name" value="DUF7529"/>
    <property type="match status" value="1"/>
</dbReference>
<evidence type="ECO:0000313" key="2">
    <source>
        <dbReference type="Proteomes" id="UP001203207"/>
    </source>
</evidence>
<proteinExistence type="predicted"/>
<keyword evidence="2" id="KW-1185">Reference proteome</keyword>
<accession>A0AAE3FX86</accession>
<name>A0AAE3FX86_9EURY</name>
<reference evidence="1" key="2">
    <citation type="submission" date="2022-02" db="EMBL/GenBank/DDBJ databases">
        <authorList>
            <person name="Elcheninov A.G."/>
            <person name="Sorokin D.Y."/>
            <person name="Kublanov I.V."/>
        </authorList>
    </citation>
    <scope>NUCLEOTIDE SEQUENCE</scope>
    <source>
        <strain evidence="1">AArc-St2</strain>
    </source>
</reference>
<dbReference type="AlphaFoldDB" id="A0AAE3FX86"/>
<organism evidence="1 2">
    <name type="scientific">Natronocalculus amylovorans</name>
    <dbReference type="NCBI Taxonomy" id="2917812"/>
    <lineage>
        <taxon>Archaea</taxon>
        <taxon>Methanobacteriati</taxon>
        <taxon>Methanobacteriota</taxon>
        <taxon>Stenosarchaea group</taxon>
        <taxon>Halobacteria</taxon>
        <taxon>Halobacteriales</taxon>
        <taxon>Haloferacaceae</taxon>
        <taxon>Natronocalculus</taxon>
    </lineage>
</organism>
<sequence>MTTSFESTSPVWDKLTEERDATAAELESDGWEVMTLTTGDVTPRPARESDVGKTFIGLNVLIPGNEFRELEPFVEEAAFDSYEVYKSNAGDTMLLLIVMKAADEKRAVCFPAYYDISQASYMISEAEAAEEMETIVRPLSDDRRVVFSHHDVSLLLPERVDD</sequence>
<dbReference type="EMBL" id="JAKRVX010000002">
    <property type="protein sequence ID" value="MCL9816870.1"/>
    <property type="molecule type" value="Genomic_DNA"/>
</dbReference>
<dbReference type="Proteomes" id="UP001203207">
    <property type="component" value="Unassembled WGS sequence"/>
</dbReference>
<dbReference type="InterPro" id="IPR055951">
    <property type="entry name" value="DUF7529"/>
</dbReference>